<sequence length="49" mass="5452">MADKTQFNIYLPTDLVKQVKHAAIERGLSLSSFVEETLTQALNKEGSTK</sequence>
<name>A0A0U3P8Y5_9MICC</name>
<proteinExistence type="predicted"/>
<evidence type="ECO:0000259" key="1">
    <source>
        <dbReference type="Pfam" id="PF01402"/>
    </source>
</evidence>
<accession>A0A0U3P8Y5</accession>
<evidence type="ECO:0000313" key="3">
    <source>
        <dbReference type="Proteomes" id="UP000065151"/>
    </source>
</evidence>
<dbReference type="EMBL" id="CP013747">
    <property type="protein sequence ID" value="ALV41824.1"/>
    <property type="molecule type" value="Genomic_DNA"/>
</dbReference>
<dbReference type="SUPFAM" id="SSF47598">
    <property type="entry name" value="Ribbon-helix-helix"/>
    <property type="match status" value="1"/>
</dbReference>
<dbReference type="KEGG" id="psul:AU252_12195"/>
<dbReference type="GO" id="GO:0006355">
    <property type="term" value="P:regulation of DNA-templated transcription"/>
    <property type="evidence" value="ECO:0007669"/>
    <property type="project" value="InterPro"/>
</dbReference>
<feature type="domain" description="Ribbon-helix-helix protein CopG" evidence="1">
    <location>
        <begin position="6"/>
        <end position="45"/>
    </location>
</feature>
<evidence type="ECO:0000313" key="2">
    <source>
        <dbReference type="EMBL" id="ALV41824.1"/>
    </source>
</evidence>
<dbReference type="InterPro" id="IPR013321">
    <property type="entry name" value="Arc_rbn_hlx_hlx"/>
</dbReference>
<reference evidence="2 3" key="1">
    <citation type="submission" date="2015-12" db="EMBL/GenBank/DDBJ databases">
        <authorList>
            <person name="Shamseldin A."/>
            <person name="Moawad H."/>
            <person name="Abd El-Rahim W.M."/>
            <person name="Sadowsky M.J."/>
        </authorList>
    </citation>
    <scope>NUCLEOTIDE SEQUENCE [LARGE SCALE GENOMIC DNA]</scope>
    <source>
        <strain evidence="2 3">Ar51</strain>
    </source>
</reference>
<dbReference type="CDD" id="cd21631">
    <property type="entry name" value="RHH_CopG_NikR-like"/>
    <property type="match status" value="1"/>
</dbReference>
<dbReference type="Gene3D" id="1.10.1220.10">
    <property type="entry name" value="Met repressor-like"/>
    <property type="match status" value="1"/>
</dbReference>
<dbReference type="AlphaFoldDB" id="A0A0U3P8Y5"/>
<protein>
    <submittedName>
        <fullName evidence="2">CopG family transcriptional regulator</fullName>
    </submittedName>
</protein>
<dbReference type="STRING" id="121292.AU252_12195"/>
<dbReference type="RefSeq" id="WP_058930948.1">
    <property type="nucleotide sequence ID" value="NZ_CP013747.1"/>
</dbReference>
<dbReference type="Proteomes" id="UP000065151">
    <property type="component" value="Chromosome"/>
</dbReference>
<organism evidence="2">
    <name type="scientific">Pseudarthrobacter sulfonivorans</name>
    <dbReference type="NCBI Taxonomy" id="121292"/>
    <lineage>
        <taxon>Bacteria</taxon>
        <taxon>Bacillati</taxon>
        <taxon>Actinomycetota</taxon>
        <taxon>Actinomycetes</taxon>
        <taxon>Micrococcales</taxon>
        <taxon>Micrococcaceae</taxon>
        <taxon>Pseudarthrobacter</taxon>
    </lineage>
</organism>
<dbReference type="GO" id="GO:0003677">
    <property type="term" value="F:DNA binding"/>
    <property type="evidence" value="ECO:0007669"/>
    <property type="project" value="InterPro"/>
</dbReference>
<dbReference type="InterPro" id="IPR002145">
    <property type="entry name" value="CopG"/>
</dbReference>
<dbReference type="Pfam" id="PF01402">
    <property type="entry name" value="RHH_1"/>
    <property type="match status" value="1"/>
</dbReference>
<gene>
    <name evidence="2" type="ORF">AU252_12195</name>
</gene>
<dbReference type="InterPro" id="IPR010985">
    <property type="entry name" value="Ribbon_hlx_hlx"/>
</dbReference>